<dbReference type="NCBIfam" id="TIGR01692">
    <property type="entry name" value="HIBADH"/>
    <property type="match status" value="1"/>
</dbReference>
<protein>
    <recommendedName>
        <fullName evidence="11">3-hydroxyisobutyrate dehydrogenase</fullName>
        <shortName evidence="11">HIBADH</shortName>
        <ecNumber evidence="11">1.1.1.31</ecNumber>
    </recommendedName>
</protein>
<dbReference type="eggNOG" id="KOG0409">
    <property type="taxonomic scope" value="Eukaryota"/>
</dbReference>
<keyword evidence="15" id="KW-1185">Reference proteome</keyword>
<keyword evidence="6 11" id="KW-0560">Oxidoreductase</keyword>
<comment type="similarity">
    <text evidence="3">Belongs to the HIBADH-related family. 3-hydroxyisobutyrate dehydrogenase subfamily.</text>
</comment>
<dbReference type="GO" id="GO:0005739">
    <property type="term" value="C:mitochondrion"/>
    <property type="evidence" value="ECO:0007669"/>
    <property type="project" value="UniProtKB-SubCell"/>
</dbReference>
<dbReference type="EC" id="1.1.1.31" evidence="11"/>
<dbReference type="FunCoup" id="B4NI83">
    <property type="interactions" value="1087"/>
</dbReference>
<evidence type="ECO:0000259" key="12">
    <source>
        <dbReference type="Pfam" id="PF03446"/>
    </source>
</evidence>
<evidence type="ECO:0000256" key="2">
    <source>
        <dbReference type="ARBA" id="ARBA00005109"/>
    </source>
</evidence>
<evidence type="ECO:0000256" key="7">
    <source>
        <dbReference type="ARBA" id="ARBA00023027"/>
    </source>
</evidence>
<dbReference type="UniPathway" id="UPA00362"/>
<feature type="domain" description="6-phosphogluconate dehydrogenase NADP-binding" evidence="12">
    <location>
        <begin position="26"/>
        <end position="183"/>
    </location>
</feature>
<proteinExistence type="inferred from homology"/>
<keyword evidence="4 11" id="KW-0101">Branched-chain amino acid catabolism</keyword>
<dbReference type="GO" id="GO:0050661">
    <property type="term" value="F:NADP binding"/>
    <property type="evidence" value="ECO:0007669"/>
    <property type="project" value="InterPro"/>
</dbReference>
<dbReference type="PhylomeDB" id="B4NI83"/>
<dbReference type="KEGG" id="dwi:6651391"/>
<comment type="subcellular location">
    <subcellularLocation>
        <location evidence="1">Mitochondrion</location>
    </subcellularLocation>
</comment>
<dbReference type="PROSITE" id="PS00895">
    <property type="entry name" value="3_HYDROXYISOBUT_DH"/>
    <property type="match status" value="1"/>
</dbReference>
<feature type="active site" evidence="10">
    <location>
        <position position="192"/>
    </location>
</feature>
<evidence type="ECO:0000313" key="15">
    <source>
        <dbReference type="Proteomes" id="UP000007798"/>
    </source>
</evidence>
<dbReference type="Pfam" id="PF03446">
    <property type="entry name" value="NAD_binding_2"/>
    <property type="match status" value="1"/>
</dbReference>
<dbReference type="FunFam" id="3.40.50.720:FF:000119">
    <property type="entry name" value="3-hydroxyisobutyrate dehydrogenase"/>
    <property type="match status" value="1"/>
</dbReference>
<evidence type="ECO:0000256" key="6">
    <source>
        <dbReference type="ARBA" id="ARBA00023002"/>
    </source>
</evidence>
<dbReference type="PIRSF" id="PIRSF000103">
    <property type="entry name" value="HIBADH"/>
    <property type="match status" value="1"/>
</dbReference>
<dbReference type="OrthoDB" id="435038at2759"/>
<accession>B4NI83</accession>
<evidence type="ECO:0000256" key="8">
    <source>
        <dbReference type="ARBA" id="ARBA00023128"/>
    </source>
</evidence>
<dbReference type="OMA" id="MGKKVWH"/>
<dbReference type="InterPro" id="IPR002204">
    <property type="entry name" value="3-OH-isobutyrate_DH-rel_CS"/>
</dbReference>
<dbReference type="InterPro" id="IPR029154">
    <property type="entry name" value="HIBADH-like_NADP-bd"/>
</dbReference>
<keyword evidence="7 11" id="KW-0520">NAD</keyword>
<reference evidence="14 15" key="1">
    <citation type="journal article" date="2007" name="Nature">
        <title>Evolution of genes and genomes on the Drosophila phylogeny.</title>
        <authorList>
            <consortium name="Drosophila 12 Genomes Consortium"/>
            <person name="Clark A.G."/>
            <person name="Eisen M.B."/>
            <person name="Smith D.R."/>
            <person name="Bergman C.M."/>
            <person name="Oliver B."/>
            <person name="Markow T.A."/>
            <person name="Kaufman T.C."/>
            <person name="Kellis M."/>
            <person name="Gelbart W."/>
            <person name="Iyer V.N."/>
            <person name="Pollard D.A."/>
            <person name="Sackton T.B."/>
            <person name="Larracuente A.M."/>
            <person name="Singh N.D."/>
            <person name="Abad J.P."/>
            <person name="Abt D.N."/>
            <person name="Adryan B."/>
            <person name="Aguade M."/>
            <person name="Akashi H."/>
            <person name="Anderson W.W."/>
            <person name="Aquadro C.F."/>
            <person name="Ardell D.H."/>
            <person name="Arguello R."/>
            <person name="Artieri C.G."/>
            <person name="Barbash D.A."/>
            <person name="Barker D."/>
            <person name="Barsanti P."/>
            <person name="Batterham P."/>
            <person name="Batzoglou S."/>
            <person name="Begun D."/>
            <person name="Bhutkar A."/>
            <person name="Blanco E."/>
            <person name="Bosak S.A."/>
            <person name="Bradley R.K."/>
            <person name="Brand A.D."/>
            <person name="Brent M.R."/>
            <person name="Brooks A.N."/>
            <person name="Brown R.H."/>
            <person name="Butlin R.K."/>
            <person name="Caggese C."/>
            <person name="Calvi B.R."/>
            <person name="Bernardo de Carvalho A."/>
            <person name="Caspi A."/>
            <person name="Castrezana S."/>
            <person name="Celniker S.E."/>
            <person name="Chang J.L."/>
            <person name="Chapple C."/>
            <person name="Chatterji S."/>
            <person name="Chinwalla A."/>
            <person name="Civetta A."/>
            <person name="Clifton S.W."/>
            <person name="Comeron J.M."/>
            <person name="Costello J.C."/>
            <person name="Coyne J.A."/>
            <person name="Daub J."/>
            <person name="David R.G."/>
            <person name="Delcher A.L."/>
            <person name="Delehaunty K."/>
            <person name="Do C.B."/>
            <person name="Ebling H."/>
            <person name="Edwards K."/>
            <person name="Eickbush T."/>
            <person name="Evans J.D."/>
            <person name="Filipski A."/>
            <person name="Findeiss S."/>
            <person name="Freyhult E."/>
            <person name="Fulton L."/>
            <person name="Fulton R."/>
            <person name="Garcia A.C."/>
            <person name="Gardiner A."/>
            <person name="Garfield D.A."/>
            <person name="Garvin B.E."/>
            <person name="Gibson G."/>
            <person name="Gilbert D."/>
            <person name="Gnerre S."/>
            <person name="Godfrey J."/>
            <person name="Good R."/>
            <person name="Gotea V."/>
            <person name="Gravely B."/>
            <person name="Greenberg A.J."/>
            <person name="Griffiths-Jones S."/>
            <person name="Gross S."/>
            <person name="Guigo R."/>
            <person name="Gustafson E.A."/>
            <person name="Haerty W."/>
            <person name="Hahn M.W."/>
            <person name="Halligan D.L."/>
            <person name="Halpern A.L."/>
            <person name="Halter G.M."/>
            <person name="Han M.V."/>
            <person name="Heger A."/>
            <person name="Hillier L."/>
            <person name="Hinrichs A.S."/>
            <person name="Holmes I."/>
            <person name="Hoskins R.A."/>
            <person name="Hubisz M.J."/>
            <person name="Hultmark D."/>
            <person name="Huntley M.A."/>
            <person name="Jaffe D.B."/>
            <person name="Jagadeeshan S."/>
            <person name="Jeck W.R."/>
            <person name="Johnson J."/>
            <person name="Jones C.D."/>
            <person name="Jordan W.C."/>
            <person name="Karpen G.H."/>
            <person name="Kataoka E."/>
            <person name="Keightley P.D."/>
            <person name="Kheradpour P."/>
            <person name="Kirkness E.F."/>
            <person name="Koerich L.B."/>
            <person name="Kristiansen K."/>
            <person name="Kudrna D."/>
            <person name="Kulathinal R.J."/>
            <person name="Kumar S."/>
            <person name="Kwok R."/>
            <person name="Lander E."/>
            <person name="Langley C.H."/>
            <person name="Lapoint R."/>
            <person name="Lazzaro B.P."/>
            <person name="Lee S.J."/>
            <person name="Levesque L."/>
            <person name="Li R."/>
            <person name="Lin C.F."/>
            <person name="Lin M.F."/>
            <person name="Lindblad-Toh K."/>
            <person name="Llopart A."/>
            <person name="Long M."/>
            <person name="Low L."/>
            <person name="Lozovsky E."/>
            <person name="Lu J."/>
            <person name="Luo M."/>
            <person name="Machado C.A."/>
            <person name="Makalowski W."/>
            <person name="Marzo M."/>
            <person name="Matsuda M."/>
            <person name="Matzkin L."/>
            <person name="McAllister B."/>
            <person name="McBride C.S."/>
            <person name="McKernan B."/>
            <person name="McKernan K."/>
            <person name="Mendez-Lago M."/>
            <person name="Minx P."/>
            <person name="Mollenhauer M.U."/>
            <person name="Montooth K."/>
            <person name="Mount S.M."/>
            <person name="Mu X."/>
            <person name="Myers E."/>
            <person name="Negre B."/>
            <person name="Newfeld S."/>
            <person name="Nielsen R."/>
            <person name="Noor M.A."/>
            <person name="O'Grady P."/>
            <person name="Pachter L."/>
            <person name="Papaceit M."/>
            <person name="Parisi M.J."/>
            <person name="Parisi M."/>
            <person name="Parts L."/>
            <person name="Pedersen J.S."/>
            <person name="Pesole G."/>
            <person name="Phillippy A.M."/>
            <person name="Ponting C.P."/>
            <person name="Pop M."/>
            <person name="Porcelli D."/>
            <person name="Powell J.R."/>
            <person name="Prohaska S."/>
            <person name="Pruitt K."/>
            <person name="Puig M."/>
            <person name="Quesneville H."/>
            <person name="Ram K.R."/>
            <person name="Rand D."/>
            <person name="Rasmussen M.D."/>
            <person name="Reed L.K."/>
            <person name="Reenan R."/>
            <person name="Reily A."/>
            <person name="Remington K.A."/>
            <person name="Rieger T.T."/>
            <person name="Ritchie M.G."/>
            <person name="Robin C."/>
            <person name="Rogers Y.H."/>
            <person name="Rohde C."/>
            <person name="Rozas J."/>
            <person name="Rubenfield M.J."/>
            <person name="Ruiz A."/>
            <person name="Russo S."/>
            <person name="Salzberg S.L."/>
            <person name="Sanchez-Gracia A."/>
            <person name="Saranga D.J."/>
            <person name="Sato H."/>
            <person name="Schaeffer S.W."/>
            <person name="Schatz M.C."/>
            <person name="Schlenke T."/>
            <person name="Schwartz R."/>
            <person name="Segarra C."/>
            <person name="Singh R.S."/>
            <person name="Sirot L."/>
            <person name="Sirota M."/>
            <person name="Sisneros N.B."/>
            <person name="Smith C.D."/>
            <person name="Smith T.F."/>
            <person name="Spieth J."/>
            <person name="Stage D.E."/>
            <person name="Stark A."/>
            <person name="Stephan W."/>
            <person name="Strausberg R.L."/>
            <person name="Strempel S."/>
            <person name="Sturgill D."/>
            <person name="Sutton G."/>
            <person name="Sutton G.G."/>
            <person name="Tao W."/>
            <person name="Teichmann S."/>
            <person name="Tobari Y.N."/>
            <person name="Tomimura Y."/>
            <person name="Tsolas J.M."/>
            <person name="Valente V.L."/>
            <person name="Venter E."/>
            <person name="Venter J.C."/>
            <person name="Vicario S."/>
            <person name="Vieira F.G."/>
            <person name="Vilella A.J."/>
            <person name="Villasante A."/>
            <person name="Walenz B."/>
            <person name="Wang J."/>
            <person name="Wasserman M."/>
            <person name="Watts T."/>
            <person name="Wilson D."/>
            <person name="Wilson R.K."/>
            <person name="Wing R.A."/>
            <person name="Wolfner M.F."/>
            <person name="Wong A."/>
            <person name="Wong G.K."/>
            <person name="Wu C.I."/>
            <person name="Wu G."/>
            <person name="Yamamoto D."/>
            <person name="Yang H.P."/>
            <person name="Yang S.P."/>
            <person name="Yorke J.A."/>
            <person name="Yoshida K."/>
            <person name="Zdobnov E."/>
            <person name="Zhang P."/>
            <person name="Zhang Y."/>
            <person name="Zimin A.V."/>
            <person name="Baldwin J."/>
            <person name="Abdouelleil A."/>
            <person name="Abdulkadir J."/>
            <person name="Abebe A."/>
            <person name="Abera B."/>
            <person name="Abreu J."/>
            <person name="Acer S.C."/>
            <person name="Aftuck L."/>
            <person name="Alexander A."/>
            <person name="An P."/>
            <person name="Anderson E."/>
            <person name="Anderson S."/>
            <person name="Arachi H."/>
            <person name="Azer M."/>
            <person name="Bachantsang P."/>
            <person name="Barry A."/>
            <person name="Bayul T."/>
            <person name="Berlin A."/>
            <person name="Bessette D."/>
            <person name="Bloom T."/>
            <person name="Blye J."/>
            <person name="Boguslavskiy L."/>
            <person name="Bonnet C."/>
            <person name="Boukhgalter B."/>
            <person name="Bourzgui I."/>
            <person name="Brown A."/>
            <person name="Cahill P."/>
            <person name="Channer S."/>
            <person name="Cheshatsang Y."/>
            <person name="Chuda L."/>
            <person name="Citroen M."/>
            <person name="Collymore A."/>
            <person name="Cooke P."/>
            <person name="Costello M."/>
            <person name="D'Aco K."/>
            <person name="Daza R."/>
            <person name="De Haan G."/>
            <person name="DeGray S."/>
            <person name="DeMaso C."/>
            <person name="Dhargay N."/>
            <person name="Dooley K."/>
            <person name="Dooley E."/>
            <person name="Doricent M."/>
            <person name="Dorje P."/>
            <person name="Dorjee K."/>
            <person name="Dupes A."/>
            <person name="Elong R."/>
            <person name="Falk J."/>
            <person name="Farina A."/>
            <person name="Faro S."/>
            <person name="Ferguson D."/>
            <person name="Fisher S."/>
            <person name="Foley C.D."/>
            <person name="Franke A."/>
            <person name="Friedrich D."/>
            <person name="Gadbois L."/>
            <person name="Gearin G."/>
            <person name="Gearin C.R."/>
            <person name="Giannoukos G."/>
            <person name="Goode T."/>
            <person name="Graham J."/>
            <person name="Grandbois E."/>
            <person name="Grewal S."/>
            <person name="Gyaltsen K."/>
            <person name="Hafez N."/>
            <person name="Hagos B."/>
            <person name="Hall J."/>
            <person name="Henson C."/>
            <person name="Hollinger A."/>
            <person name="Honan T."/>
            <person name="Huard M.D."/>
            <person name="Hughes L."/>
            <person name="Hurhula B."/>
            <person name="Husby M.E."/>
            <person name="Kamat A."/>
            <person name="Kanga B."/>
            <person name="Kashin S."/>
            <person name="Khazanovich D."/>
            <person name="Kisner P."/>
            <person name="Lance K."/>
            <person name="Lara M."/>
            <person name="Lee W."/>
            <person name="Lennon N."/>
            <person name="Letendre F."/>
            <person name="LeVine R."/>
            <person name="Lipovsky A."/>
            <person name="Liu X."/>
            <person name="Liu J."/>
            <person name="Liu S."/>
            <person name="Lokyitsang T."/>
            <person name="Lokyitsang Y."/>
            <person name="Lubonja R."/>
            <person name="Lui A."/>
            <person name="MacDonald P."/>
            <person name="Magnisalis V."/>
            <person name="Maru K."/>
            <person name="Matthews C."/>
            <person name="McCusker W."/>
            <person name="McDonough S."/>
            <person name="Mehta T."/>
            <person name="Meldrim J."/>
            <person name="Meneus L."/>
            <person name="Mihai O."/>
            <person name="Mihalev A."/>
            <person name="Mihova T."/>
            <person name="Mittelman R."/>
            <person name="Mlenga V."/>
            <person name="Montmayeur A."/>
            <person name="Mulrain L."/>
            <person name="Navidi A."/>
            <person name="Naylor J."/>
            <person name="Negash T."/>
            <person name="Nguyen T."/>
            <person name="Nguyen N."/>
            <person name="Nicol R."/>
            <person name="Norbu C."/>
            <person name="Norbu N."/>
            <person name="Novod N."/>
            <person name="O'Neill B."/>
            <person name="Osman S."/>
            <person name="Markiewicz E."/>
            <person name="Oyono O.L."/>
            <person name="Patti C."/>
            <person name="Phunkhang P."/>
            <person name="Pierre F."/>
            <person name="Priest M."/>
            <person name="Raghuraman S."/>
            <person name="Rege F."/>
            <person name="Reyes R."/>
            <person name="Rise C."/>
            <person name="Rogov P."/>
            <person name="Ross K."/>
            <person name="Ryan E."/>
            <person name="Settipalli S."/>
            <person name="Shea T."/>
            <person name="Sherpa N."/>
            <person name="Shi L."/>
            <person name="Shih D."/>
            <person name="Sparrow T."/>
            <person name="Spaulding J."/>
            <person name="Stalker J."/>
            <person name="Stange-Thomann N."/>
            <person name="Stavropoulos S."/>
            <person name="Stone C."/>
            <person name="Strader C."/>
            <person name="Tesfaye S."/>
            <person name="Thomson T."/>
            <person name="Thoulutsang Y."/>
            <person name="Thoulutsang D."/>
            <person name="Topham K."/>
            <person name="Topping I."/>
            <person name="Tsamla T."/>
            <person name="Vassiliev H."/>
            <person name="Vo A."/>
            <person name="Wangchuk T."/>
            <person name="Wangdi T."/>
            <person name="Weiand M."/>
            <person name="Wilkinson J."/>
            <person name="Wilson A."/>
            <person name="Yadav S."/>
            <person name="Young G."/>
            <person name="Yu Q."/>
            <person name="Zembek L."/>
            <person name="Zhong D."/>
            <person name="Zimmer A."/>
            <person name="Zwirko Z."/>
            <person name="Jaffe D.B."/>
            <person name="Alvarez P."/>
            <person name="Brockman W."/>
            <person name="Butler J."/>
            <person name="Chin C."/>
            <person name="Gnerre S."/>
            <person name="Grabherr M."/>
            <person name="Kleber M."/>
            <person name="Mauceli E."/>
            <person name="MacCallum I."/>
        </authorList>
    </citation>
    <scope>NUCLEOTIDE SEQUENCE [LARGE SCALE GENOMIC DNA]</scope>
    <source>
        <strain evidence="15">Tucson 14030-0811.24</strain>
    </source>
</reference>
<dbReference type="Gene3D" id="3.40.50.720">
    <property type="entry name" value="NAD(P)-binding Rossmann-like Domain"/>
    <property type="match status" value="1"/>
</dbReference>
<dbReference type="InterPro" id="IPR015815">
    <property type="entry name" value="HIBADH-related"/>
</dbReference>
<dbReference type="Pfam" id="PF14833">
    <property type="entry name" value="NAD_binding_11"/>
    <property type="match status" value="1"/>
</dbReference>
<evidence type="ECO:0000313" key="14">
    <source>
        <dbReference type="EMBL" id="EDW84775.1"/>
    </source>
</evidence>
<feature type="domain" description="3-hydroxyisobutyrate dehydrogenase-like NAD-binding" evidence="13">
    <location>
        <begin position="186"/>
        <end position="313"/>
    </location>
</feature>
<dbReference type="InParanoid" id="B4NI83"/>
<dbReference type="PANTHER" id="PTHR22981">
    <property type="entry name" value="3-HYDROXYISOBUTYRATE DEHYDROGENASE-RELATED"/>
    <property type="match status" value="1"/>
</dbReference>
<keyword evidence="8" id="KW-0496">Mitochondrion</keyword>
<dbReference type="Proteomes" id="UP000007798">
    <property type="component" value="Unassembled WGS sequence"/>
</dbReference>
<dbReference type="AlphaFoldDB" id="B4NI83"/>
<dbReference type="InterPro" id="IPR008927">
    <property type="entry name" value="6-PGluconate_DH-like_C_sf"/>
</dbReference>
<gene>
    <name evidence="14" type="primary">Dwil\GK12956</name>
    <name evidence="14" type="ORF">Dwil_GK12956</name>
</gene>
<evidence type="ECO:0000256" key="9">
    <source>
        <dbReference type="ARBA" id="ARBA00049197"/>
    </source>
</evidence>
<dbReference type="FunFam" id="1.10.1040.10:FF:000006">
    <property type="entry name" value="3-hydroxyisobutyrate dehydrogenase"/>
    <property type="match status" value="1"/>
</dbReference>
<dbReference type="HOGENOM" id="CLU_035117_6_0_1"/>
<evidence type="ECO:0000259" key="13">
    <source>
        <dbReference type="Pfam" id="PF14833"/>
    </source>
</evidence>
<dbReference type="GO" id="GO:0051287">
    <property type="term" value="F:NAD binding"/>
    <property type="evidence" value="ECO:0007669"/>
    <property type="project" value="InterPro"/>
</dbReference>
<organism evidence="14 15">
    <name type="scientific">Drosophila willistoni</name>
    <name type="common">Fruit fly</name>
    <dbReference type="NCBI Taxonomy" id="7260"/>
    <lineage>
        <taxon>Eukaryota</taxon>
        <taxon>Metazoa</taxon>
        <taxon>Ecdysozoa</taxon>
        <taxon>Arthropoda</taxon>
        <taxon>Hexapoda</taxon>
        <taxon>Insecta</taxon>
        <taxon>Pterygota</taxon>
        <taxon>Neoptera</taxon>
        <taxon>Endopterygota</taxon>
        <taxon>Diptera</taxon>
        <taxon>Brachycera</taxon>
        <taxon>Muscomorpha</taxon>
        <taxon>Ephydroidea</taxon>
        <taxon>Drosophilidae</taxon>
        <taxon>Drosophila</taxon>
        <taxon>Sophophora</taxon>
    </lineage>
</organism>
<dbReference type="InterPro" id="IPR011548">
    <property type="entry name" value="HIBADH"/>
</dbReference>
<dbReference type="STRING" id="7260.B4NI83"/>
<dbReference type="InterPro" id="IPR013328">
    <property type="entry name" value="6PGD_dom2"/>
</dbReference>
<evidence type="ECO:0000256" key="4">
    <source>
        <dbReference type="ARBA" id="ARBA00022456"/>
    </source>
</evidence>
<dbReference type="GO" id="GO:0008442">
    <property type="term" value="F:3-hydroxyisobutyrate dehydrogenase activity"/>
    <property type="evidence" value="ECO:0007669"/>
    <property type="project" value="UniProtKB-EC"/>
</dbReference>
<evidence type="ECO:0000256" key="10">
    <source>
        <dbReference type="PIRSR" id="PIRSR000103-1"/>
    </source>
</evidence>
<name>B4NI83_DROWI</name>
<dbReference type="EMBL" id="CH964272">
    <property type="protein sequence ID" value="EDW84775.1"/>
    <property type="molecule type" value="Genomic_DNA"/>
</dbReference>
<keyword evidence="5" id="KW-0809">Transit peptide</keyword>
<comment type="catalytic activity">
    <reaction evidence="9 11">
        <text>3-hydroxy-2-methylpropanoate + NAD(+) = 2-methyl-3-oxopropanoate + NADH + H(+)</text>
        <dbReference type="Rhea" id="RHEA:17681"/>
        <dbReference type="ChEBI" id="CHEBI:11805"/>
        <dbReference type="ChEBI" id="CHEBI:15378"/>
        <dbReference type="ChEBI" id="CHEBI:57540"/>
        <dbReference type="ChEBI" id="CHEBI:57700"/>
        <dbReference type="ChEBI" id="CHEBI:57945"/>
        <dbReference type="EC" id="1.1.1.31"/>
    </reaction>
</comment>
<dbReference type="GO" id="GO:0006574">
    <property type="term" value="P:L-valine catabolic process"/>
    <property type="evidence" value="ECO:0007669"/>
    <property type="project" value="UniProtKB-UniPathway"/>
</dbReference>
<dbReference type="Gene3D" id="1.10.1040.10">
    <property type="entry name" value="N-(1-d-carboxylethyl)-l-norvaline Dehydrogenase, domain 2"/>
    <property type="match status" value="1"/>
</dbReference>
<dbReference type="SUPFAM" id="SSF51735">
    <property type="entry name" value="NAD(P)-binding Rossmann-fold domains"/>
    <property type="match status" value="1"/>
</dbReference>
<sequence>MSLRILSPSMLQTLVRGMSTKAGSKNIGFIGLGNMGGFMATNLINAGHKLHVNDISKPACDKLKAKGATVYENTTELAKNSDIVITMLPNNAIVECSYNAIIDGGINKDTIFIDSSTVSPDLVRSLQKKISDKGARFIDAPVSGGVIGAEQATLTFMVGGTEAEYNAVKPVLEAMGKRIAHCGVYGMGQAAKLCNNMCFAITMIGIAETMNLAIRQGLDPKLFAEIINSSTGRSFSSEIYNPVPGISPTSPSNREYAGGFSTALIAKDLGLVKNVAADTNSPIPLGSLCQKIYSNLNQEGVVSNKDFSVVYDVLKNGKLNYQ</sequence>
<dbReference type="PANTHER" id="PTHR22981:SF7">
    <property type="entry name" value="3-HYDROXYISOBUTYRATE DEHYDROGENASE, MITOCHONDRIAL"/>
    <property type="match status" value="1"/>
</dbReference>
<comment type="pathway">
    <text evidence="2 11">Amino-acid degradation; L-valine degradation.</text>
</comment>
<evidence type="ECO:0000256" key="3">
    <source>
        <dbReference type="ARBA" id="ARBA00006013"/>
    </source>
</evidence>
<dbReference type="InterPro" id="IPR006115">
    <property type="entry name" value="6PGDH_NADP-bd"/>
</dbReference>
<dbReference type="InterPro" id="IPR036291">
    <property type="entry name" value="NAD(P)-bd_dom_sf"/>
</dbReference>
<dbReference type="SUPFAM" id="SSF48179">
    <property type="entry name" value="6-phosphogluconate dehydrogenase C-terminal domain-like"/>
    <property type="match status" value="1"/>
</dbReference>
<evidence type="ECO:0000256" key="11">
    <source>
        <dbReference type="RuleBase" id="RU910714"/>
    </source>
</evidence>
<evidence type="ECO:0000256" key="5">
    <source>
        <dbReference type="ARBA" id="ARBA00022946"/>
    </source>
</evidence>
<evidence type="ECO:0000256" key="1">
    <source>
        <dbReference type="ARBA" id="ARBA00004173"/>
    </source>
</evidence>